<feature type="region of interest" description="Disordered" evidence="1">
    <location>
        <begin position="293"/>
        <end position="484"/>
    </location>
</feature>
<feature type="compositionally biased region" description="Polar residues" evidence="1">
    <location>
        <begin position="215"/>
        <end position="231"/>
    </location>
</feature>
<feature type="compositionally biased region" description="Polar residues" evidence="1">
    <location>
        <begin position="1053"/>
        <end position="1066"/>
    </location>
</feature>
<dbReference type="EMBL" id="CAWUFR010000041">
    <property type="protein sequence ID" value="CAK6959696.1"/>
    <property type="molecule type" value="Genomic_DNA"/>
</dbReference>
<gene>
    <name evidence="2" type="ORF">FSCOSCO3_A037447</name>
</gene>
<proteinExistence type="predicted"/>
<dbReference type="PANTHER" id="PTHR33480:SF5">
    <property type="entry name" value="SI:DKEY-51D8.9"/>
    <property type="match status" value="1"/>
</dbReference>
<feature type="compositionally biased region" description="Polar residues" evidence="1">
    <location>
        <begin position="20"/>
        <end position="31"/>
    </location>
</feature>
<dbReference type="PANTHER" id="PTHR33480">
    <property type="entry name" value="SET DOMAIN-CONTAINING PROTEIN-RELATED"/>
    <property type="match status" value="1"/>
</dbReference>
<protein>
    <submittedName>
        <fullName evidence="2">Uncharacterized protein LOC128364544 isoform X1</fullName>
    </submittedName>
</protein>
<dbReference type="AlphaFoldDB" id="A0AAV1NJC8"/>
<feature type="region of interest" description="Disordered" evidence="1">
    <location>
        <begin position="1106"/>
        <end position="1127"/>
    </location>
</feature>
<feature type="compositionally biased region" description="Polar residues" evidence="1">
    <location>
        <begin position="1108"/>
        <end position="1123"/>
    </location>
</feature>
<feature type="region of interest" description="Disordered" evidence="1">
    <location>
        <begin position="180"/>
        <end position="266"/>
    </location>
</feature>
<feature type="region of interest" description="Disordered" evidence="1">
    <location>
        <begin position="20"/>
        <end position="59"/>
    </location>
</feature>
<sequence length="1222" mass="135604">MMDNPTANKSHIPCQSWVDQNGWPTATTQGPVLNPLSSAQHLSLGSSSDQRPPYDHLQASNQSCMSDLSTLSSRSNTHHTAQYTSSHISSNLSSTSLFANTTIPSVSQIISCGQQNPHSSSMLPAANQGKNIPPPSLPQTNQGSQTCRPQHLPLVSPHDPYKTSFQPPLTNQGLQDIPIGLPSCGHDLNQGSQRTSQPTFGGVNVDAGVAGYTHSHASSTSQEQPQWTPSSHCKGAENKPVPDAASHPNKEPSQKRNIIPPASNDRSRSIVLHQRALLLKQLAELDELLESLPADDRSGGQSQNTAIRSPPLMDDSSQCEQTKTSDQQKVRLSAVKSKVQSQLLANCSSPASYEEQNQTSDSPDDPMSAAELEKTENVEPGDSDPNASAETDESDPDYSPNSEGDFSDLLSDTDDGFSDESSDSSPSTPKEEETPPLKCPLPQKRRDKSGSSLLKEKSFIPLKKIRATNQKKSSTAVSQTSNSKAQRVYDKRNYCLFCLKPMVKIARHLESVHSDKEEVAAAFQHPKNSRERQKIWNRLKNQGNFVHNKNVLKTGKGQVVVRRTAKQSGKGVKDFLHCLYCRGLYLKKTLYRHLRLCPEKVRNDNESQIGRKRIASRCVLETIGDLGVSDGFRELLSQMTYNDVTQAVMDDKIILQFGEQMFDQQGSNAKRHDYIRQNLRQIARLVLEAQKITPLKKVEDFFLPSSFPHVVSAVNVLAGYDPEKKTYSTPSLAIKLGYHLQKCCSIVERNAMQSGDTRLVESAQNFLSVYQKKWNTLVSSGALSTLRETKLTTEKKVPFSQDVKRLNFHMENVHLLAEKKLTECPSAENYAALAKVVLARTIIFNRRRAREVSAVPLTSFMSRKKSNLPGNFDISVSELERTMSEFFTRIDILGRCGKMVPVLLKPSFVSALELLVNVRETCGVPSKNLFLFGRPRSLTAYNGSDCIQKYVRECGAKDPEALKSTKIQKHYATMLQLINLDENEADQILGPINQVRTLRQNCGMQLDDVQMDSEERLQPARGHQAESWDQSEFFGACYAQGDFYHEQAHGATAGTSMTVPPKSGNSGKKERLEPASGHQPASWDQSELSGACYAQADFYHDQAHGATAGTSMTVPPKSGNSCKKGSHSQCKHKWEEAEVCAVERHMMRFIQGHKVPQKNDCIQCLEAEPKALRTRSWKGVKDYVRNRITALKRQSGTYQTLSTNSNWPGQMEPQRTGHFQQL</sequence>
<feature type="compositionally biased region" description="Polar residues" evidence="1">
    <location>
        <begin position="467"/>
        <end position="484"/>
    </location>
</feature>
<name>A0AAV1NJC8_SCOSC</name>
<feature type="region of interest" description="Disordered" evidence="1">
    <location>
        <begin position="1051"/>
        <end position="1086"/>
    </location>
</feature>
<reference evidence="2 3" key="1">
    <citation type="submission" date="2024-01" db="EMBL/GenBank/DDBJ databases">
        <authorList>
            <person name="Alioto T."/>
            <person name="Alioto T."/>
            <person name="Gomez Garrido J."/>
        </authorList>
    </citation>
    <scope>NUCLEOTIDE SEQUENCE [LARGE SCALE GENOMIC DNA]</scope>
</reference>
<feature type="compositionally biased region" description="Polar residues" evidence="1">
    <location>
        <begin position="189"/>
        <end position="199"/>
    </location>
</feature>
<evidence type="ECO:0000313" key="3">
    <source>
        <dbReference type="Proteomes" id="UP001314229"/>
    </source>
</evidence>
<accession>A0AAV1NJC8</accession>
<feature type="compositionally biased region" description="Polar residues" evidence="1">
    <location>
        <begin position="315"/>
        <end position="327"/>
    </location>
</feature>
<feature type="compositionally biased region" description="Polar residues" evidence="1">
    <location>
        <begin position="338"/>
        <end position="361"/>
    </location>
</feature>
<feature type="compositionally biased region" description="Polar residues" evidence="1">
    <location>
        <begin position="1195"/>
        <end position="1208"/>
    </location>
</feature>
<evidence type="ECO:0000256" key="1">
    <source>
        <dbReference type="SAM" id="MobiDB-lite"/>
    </source>
</evidence>
<feature type="compositionally biased region" description="Low complexity" evidence="1">
    <location>
        <begin position="36"/>
        <end position="48"/>
    </location>
</feature>
<evidence type="ECO:0000313" key="2">
    <source>
        <dbReference type="EMBL" id="CAK6959696.1"/>
    </source>
</evidence>
<organism evidence="2 3">
    <name type="scientific">Scomber scombrus</name>
    <name type="common">Atlantic mackerel</name>
    <name type="synonym">Scomber vernalis</name>
    <dbReference type="NCBI Taxonomy" id="13677"/>
    <lineage>
        <taxon>Eukaryota</taxon>
        <taxon>Metazoa</taxon>
        <taxon>Chordata</taxon>
        <taxon>Craniata</taxon>
        <taxon>Vertebrata</taxon>
        <taxon>Euteleostomi</taxon>
        <taxon>Actinopterygii</taxon>
        <taxon>Neopterygii</taxon>
        <taxon>Teleostei</taxon>
        <taxon>Neoteleostei</taxon>
        <taxon>Acanthomorphata</taxon>
        <taxon>Pelagiaria</taxon>
        <taxon>Scombriformes</taxon>
        <taxon>Scombridae</taxon>
        <taxon>Scomber</taxon>
    </lineage>
</organism>
<dbReference type="Proteomes" id="UP001314229">
    <property type="component" value="Unassembled WGS sequence"/>
</dbReference>
<feature type="region of interest" description="Disordered" evidence="1">
    <location>
        <begin position="1195"/>
        <end position="1222"/>
    </location>
</feature>
<feature type="compositionally biased region" description="Acidic residues" evidence="1">
    <location>
        <begin position="411"/>
        <end position="422"/>
    </location>
</feature>
<keyword evidence="3" id="KW-1185">Reference proteome</keyword>
<comment type="caution">
    <text evidence="2">The sequence shown here is derived from an EMBL/GenBank/DDBJ whole genome shotgun (WGS) entry which is preliminary data.</text>
</comment>